<keyword evidence="2" id="KW-0012">Acyltransferase</keyword>
<proteinExistence type="predicted"/>
<protein>
    <submittedName>
        <fullName evidence="2">Acyltransferase</fullName>
    </submittedName>
</protein>
<gene>
    <name evidence="2" type="ORF">AFA91_11935</name>
</gene>
<reference evidence="2 3" key="1">
    <citation type="submission" date="2015-07" db="EMBL/GenBank/DDBJ databases">
        <title>Complete genome sequence of Mycobacterium goodii X7B, a facultative thermophilic biodesulfurizing bacterium.</title>
        <authorList>
            <person name="Yu B."/>
            <person name="Li F."/>
            <person name="Xu P."/>
        </authorList>
    </citation>
    <scope>NUCLEOTIDE SEQUENCE [LARGE SCALE GENOMIC DNA]</scope>
    <source>
        <strain evidence="2 3">X7B</strain>
    </source>
</reference>
<keyword evidence="2" id="KW-0808">Transferase</keyword>
<dbReference type="OrthoDB" id="7054180at2"/>
<evidence type="ECO:0000313" key="3">
    <source>
        <dbReference type="Proteomes" id="UP000062255"/>
    </source>
</evidence>
<dbReference type="Pfam" id="PF01553">
    <property type="entry name" value="Acyltransferase"/>
    <property type="match status" value="1"/>
</dbReference>
<dbReference type="InterPro" id="IPR002123">
    <property type="entry name" value="Plipid/glycerol_acylTrfase"/>
</dbReference>
<dbReference type="EMBL" id="CP012150">
    <property type="protein sequence ID" value="AKS32465.1"/>
    <property type="molecule type" value="Genomic_DNA"/>
</dbReference>
<dbReference type="Proteomes" id="UP000062255">
    <property type="component" value="Chromosome"/>
</dbReference>
<dbReference type="CDD" id="cd07990">
    <property type="entry name" value="LPLAT_LCLAT1-like"/>
    <property type="match status" value="1"/>
</dbReference>
<dbReference type="STRING" id="134601.AFA91_11935"/>
<dbReference type="GO" id="GO:0016746">
    <property type="term" value="F:acyltransferase activity"/>
    <property type="evidence" value="ECO:0007669"/>
    <property type="project" value="UniProtKB-KW"/>
</dbReference>
<evidence type="ECO:0000259" key="1">
    <source>
        <dbReference type="SMART" id="SM00563"/>
    </source>
</evidence>
<dbReference type="PATRIC" id="fig|134601.6.peg.2483"/>
<evidence type="ECO:0000313" key="2">
    <source>
        <dbReference type="EMBL" id="AKS32465.1"/>
    </source>
</evidence>
<dbReference type="AlphaFoldDB" id="A0A0K0X4U9"/>
<accession>A0A0K0X4U9</accession>
<dbReference type="KEGG" id="mgo:AFA91_11935"/>
<name>A0A0K0X4U9_MYCGD</name>
<organism evidence="2 3">
    <name type="scientific">Mycolicibacterium goodii</name>
    <name type="common">Mycobacterium goodii</name>
    <dbReference type="NCBI Taxonomy" id="134601"/>
    <lineage>
        <taxon>Bacteria</taxon>
        <taxon>Bacillati</taxon>
        <taxon>Actinomycetota</taxon>
        <taxon>Actinomycetes</taxon>
        <taxon>Mycobacteriales</taxon>
        <taxon>Mycobacteriaceae</taxon>
        <taxon>Mycolicibacterium</taxon>
    </lineage>
</organism>
<sequence length="336" mass="36937">MTLLRRAVTVPVVTVLMLCVLLYAPPLMALAVVADLVLRSSRPTRTVAAVVAYAALELRALARLLRGDQDGDRFMRDFVGMIYTVARRVLDVEVLLDTDAIEPDAVPRGEPVLVLSRHCGPGDSLLVTWLLTFHYRLRTRIVLKGLLRCEPVLDLAGDLGHPDGSLCFLSRRGKRARAQIRELAASLGAGDALLLFPEGGNFTWARWREAIGRLRASGRLREARRAWRQSYTLPPRTGGAAAALAGAPQANVLVVTHSGFSADGRARPWWRLPVHRRLVVHVTLVSAAELPPREELGAWLRDVWSAVDAWVAEHIKSAAVTPVPSHAHKAPQESYL</sequence>
<dbReference type="SUPFAM" id="SSF69593">
    <property type="entry name" value="Glycerol-3-phosphate (1)-acyltransferase"/>
    <property type="match status" value="1"/>
</dbReference>
<dbReference type="SMART" id="SM00563">
    <property type="entry name" value="PlsC"/>
    <property type="match status" value="1"/>
</dbReference>
<dbReference type="RefSeq" id="WP_049744891.1">
    <property type="nucleotide sequence ID" value="NZ_CP012150.1"/>
</dbReference>
<feature type="domain" description="Phospholipid/glycerol acyltransferase" evidence="1">
    <location>
        <begin position="112"/>
        <end position="260"/>
    </location>
</feature>